<evidence type="ECO:0000256" key="1">
    <source>
        <dbReference type="ARBA" id="ARBA00004141"/>
    </source>
</evidence>
<comment type="caution">
    <text evidence="7">The sequence shown here is derived from an EMBL/GenBank/DDBJ whole genome shotgun (WGS) entry which is preliminary data.</text>
</comment>
<dbReference type="Proteomes" id="UP000253090">
    <property type="component" value="Unassembled WGS sequence"/>
</dbReference>
<evidence type="ECO:0000256" key="2">
    <source>
        <dbReference type="ARBA" id="ARBA00022692"/>
    </source>
</evidence>
<gene>
    <name evidence="7" type="ORF">DFP94_101197</name>
</gene>
<dbReference type="GO" id="GO:0016020">
    <property type="term" value="C:membrane"/>
    <property type="evidence" value="ECO:0007669"/>
    <property type="project" value="UniProtKB-SubCell"/>
</dbReference>
<comment type="similarity">
    <text evidence="5">Belongs to the bacteriophage holin family. Cp-1 holin subfamily.</text>
</comment>
<evidence type="ECO:0000256" key="6">
    <source>
        <dbReference type="SAM" id="Phobius"/>
    </source>
</evidence>
<dbReference type="OrthoDB" id="88184at2"/>
<evidence type="ECO:0000256" key="5">
    <source>
        <dbReference type="ARBA" id="ARBA00023600"/>
    </source>
</evidence>
<name>A0A369BQ80_9BACL</name>
<dbReference type="AlphaFoldDB" id="A0A369BQ80"/>
<dbReference type="RefSeq" id="WP_114494586.1">
    <property type="nucleotide sequence ID" value="NZ_QPJW01000001.1"/>
</dbReference>
<keyword evidence="4 6" id="KW-0472">Membrane</keyword>
<sequence>MNDQINNIITNTASIFGAVLGYAVGGFSILLQVLLVFVIADWVTGWVAAWMNGELRSRIGHEGIIRKVTIFILVSIAHLIDGILGEGHYIRDAVIFFYLATELLSIIENVGRMGIPMPGVLRNAVKIFQSKSGDSEEENEDAGTKQP</sequence>
<evidence type="ECO:0000256" key="3">
    <source>
        <dbReference type="ARBA" id="ARBA00022989"/>
    </source>
</evidence>
<evidence type="ECO:0000313" key="8">
    <source>
        <dbReference type="Proteomes" id="UP000253090"/>
    </source>
</evidence>
<keyword evidence="8" id="KW-1185">Reference proteome</keyword>
<evidence type="ECO:0000256" key="4">
    <source>
        <dbReference type="ARBA" id="ARBA00023136"/>
    </source>
</evidence>
<keyword evidence="3 6" id="KW-1133">Transmembrane helix</keyword>
<accession>A0A369BQ80</accession>
<proteinExistence type="inferred from homology"/>
<keyword evidence="2 6" id="KW-0812">Transmembrane</keyword>
<organism evidence="7 8">
    <name type="scientific">Fontibacillus phaseoli</name>
    <dbReference type="NCBI Taxonomy" id="1416533"/>
    <lineage>
        <taxon>Bacteria</taxon>
        <taxon>Bacillati</taxon>
        <taxon>Bacillota</taxon>
        <taxon>Bacilli</taxon>
        <taxon>Bacillales</taxon>
        <taxon>Paenibacillaceae</taxon>
        <taxon>Fontibacillus</taxon>
    </lineage>
</organism>
<evidence type="ECO:0000313" key="7">
    <source>
        <dbReference type="EMBL" id="RCX22617.1"/>
    </source>
</evidence>
<dbReference type="NCBIfam" id="TIGR01593">
    <property type="entry name" value="holin_tox_secr"/>
    <property type="match status" value="1"/>
</dbReference>
<reference evidence="7 8" key="1">
    <citation type="submission" date="2018-07" db="EMBL/GenBank/DDBJ databases">
        <title>Genomic Encyclopedia of Type Strains, Phase III (KMG-III): the genomes of soil and plant-associated and newly described type strains.</title>
        <authorList>
            <person name="Whitman W."/>
        </authorList>
    </citation>
    <scope>NUCLEOTIDE SEQUENCE [LARGE SCALE GENOMIC DNA]</scope>
    <source>
        <strain evidence="7 8">CECT 8333</strain>
    </source>
</reference>
<protein>
    <submittedName>
        <fullName evidence="7">Toxin secretion/phage lysis holin</fullName>
    </submittedName>
</protein>
<dbReference type="Pfam" id="PF05105">
    <property type="entry name" value="Phage_holin_4_1"/>
    <property type="match status" value="1"/>
</dbReference>
<feature type="transmembrane region" description="Helical" evidence="6">
    <location>
        <begin position="64"/>
        <end position="83"/>
    </location>
</feature>
<dbReference type="InterPro" id="IPR006480">
    <property type="entry name" value="Phage_holin_4_1"/>
</dbReference>
<comment type="subcellular location">
    <subcellularLocation>
        <location evidence="1">Membrane</location>
        <topology evidence="1">Multi-pass membrane protein</topology>
    </subcellularLocation>
</comment>
<dbReference type="EMBL" id="QPJW01000001">
    <property type="protein sequence ID" value="RCX22617.1"/>
    <property type="molecule type" value="Genomic_DNA"/>
</dbReference>